<protein>
    <submittedName>
        <fullName evidence="2">Uncharacterized protein</fullName>
    </submittedName>
</protein>
<keyword evidence="1" id="KW-1133">Transmembrane helix</keyword>
<dbReference type="RefSeq" id="WP_091756900.1">
    <property type="nucleotide sequence ID" value="NZ_FOHB01000002.1"/>
</dbReference>
<gene>
    <name evidence="2" type="ORF">SAMN05216199_1557</name>
</gene>
<dbReference type="STRING" id="587636.SAMN05216199_1557"/>
<dbReference type="Proteomes" id="UP000199019">
    <property type="component" value="Unassembled WGS sequence"/>
</dbReference>
<dbReference type="EMBL" id="FOHB01000002">
    <property type="protein sequence ID" value="SER95199.1"/>
    <property type="molecule type" value="Genomic_DNA"/>
</dbReference>
<reference evidence="3" key="1">
    <citation type="submission" date="2016-10" db="EMBL/GenBank/DDBJ databases">
        <authorList>
            <person name="Varghese N."/>
            <person name="Submissions S."/>
        </authorList>
    </citation>
    <scope>NUCLEOTIDE SEQUENCE [LARGE SCALE GENOMIC DNA]</scope>
    <source>
        <strain evidence="3">CGMCC 1.6963</strain>
    </source>
</reference>
<keyword evidence="3" id="KW-1185">Reference proteome</keyword>
<evidence type="ECO:0000313" key="3">
    <source>
        <dbReference type="Proteomes" id="UP000199019"/>
    </source>
</evidence>
<proteinExistence type="predicted"/>
<feature type="transmembrane region" description="Helical" evidence="1">
    <location>
        <begin position="86"/>
        <end position="110"/>
    </location>
</feature>
<sequence length="133" mass="13906">MRLLAAAGVLVSGAVHLWLWFDGFRAISVIGPAFMVNAVAAVVITALLLLWSHWVPLLLATGFGASTLAAFVISATVGLFGVHERWTGGAVLTAAFAELLAIGASIAALVHEYGVPNRELVRHPLATVHASRS</sequence>
<feature type="transmembrane region" description="Helical" evidence="1">
    <location>
        <begin position="24"/>
        <end position="50"/>
    </location>
</feature>
<dbReference type="AlphaFoldDB" id="A0A1H9TED9"/>
<feature type="transmembrane region" description="Helical" evidence="1">
    <location>
        <begin position="57"/>
        <end position="80"/>
    </location>
</feature>
<organism evidence="2 3">
    <name type="scientific">Pedococcus cremeus</name>
    <dbReference type="NCBI Taxonomy" id="587636"/>
    <lineage>
        <taxon>Bacteria</taxon>
        <taxon>Bacillati</taxon>
        <taxon>Actinomycetota</taxon>
        <taxon>Actinomycetes</taxon>
        <taxon>Micrococcales</taxon>
        <taxon>Intrasporangiaceae</taxon>
        <taxon>Pedococcus</taxon>
    </lineage>
</organism>
<keyword evidence="1" id="KW-0812">Transmembrane</keyword>
<evidence type="ECO:0000313" key="2">
    <source>
        <dbReference type="EMBL" id="SER95199.1"/>
    </source>
</evidence>
<evidence type="ECO:0000256" key="1">
    <source>
        <dbReference type="SAM" id="Phobius"/>
    </source>
</evidence>
<keyword evidence="1" id="KW-0472">Membrane</keyword>
<accession>A0A1H9TED9</accession>
<name>A0A1H9TED9_9MICO</name>